<evidence type="ECO:0000313" key="2">
    <source>
        <dbReference type="EMBL" id="TWT53174.1"/>
    </source>
</evidence>
<accession>A0A5C5WQK2</accession>
<gene>
    <name evidence="2" type="ORF">Pla22_08020</name>
</gene>
<keyword evidence="3" id="KW-1185">Reference proteome</keyword>
<feature type="transmembrane region" description="Helical" evidence="1">
    <location>
        <begin position="37"/>
        <end position="57"/>
    </location>
</feature>
<dbReference type="AlphaFoldDB" id="A0A5C5WQK2"/>
<keyword evidence="1" id="KW-0472">Membrane</keyword>
<evidence type="ECO:0000256" key="1">
    <source>
        <dbReference type="SAM" id="Phobius"/>
    </source>
</evidence>
<dbReference type="Proteomes" id="UP000316598">
    <property type="component" value="Unassembled WGS sequence"/>
</dbReference>
<keyword evidence="1" id="KW-0812">Transmembrane</keyword>
<sequence length="66" mass="7078">MSDLGFMTRERYRQIGAISGLLSGWAAMYLLGYAGLVPAAVFGITGCVLGGITAEKVHDRKTSDRK</sequence>
<proteinExistence type="predicted"/>
<reference evidence="2 3" key="1">
    <citation type="submission" date="2019-02" db="EMBL/GenBank/DDBJ databases">
        <title>Deep-cultivation of Planctomycetes and their phenomic and genomic characterization uncovers novel biology.</title>
        <authorList>
            <person name="Wiegand S."/>
            <person name="Jogler M."/>
            <person name="Boedeker C."/>
            <person name="Pinto D."/>
            <person name="Vollmers J."/>
            <person name="Rivas-Marin E."/>
            <person name="Kohn T."/>
            <person name="Peeters S.H."/>
            <person name="Heuer A."/>
            <person name="Rast P."/>
            <person name="Oberbeckmann S."/>
            <person name="Bunk B."/>
            <person name="Jeske O."/>
            <person name="Meyerdierks A."/>
            <person name="Storesund J.E."/>
            <person name="Kallscheuer N."/>
            <person name="Luecker S."/>
            <person name="Lage O.M."/>
            <person name="Pohl T."/>
            <person name="Merkel B.J."/>
            <person name="Hornburger P."/>
            <person name="Mueller R.-W."/>
            <person name="Bruemmer F."/>
            <person name="Labrenz M."/>
            <person name="Spormann A.M."/>
            <person name="Op Den Camp H."/>
            <person name="Overmann J."/>
            <person name="Amann R."/>
            <person name="Jetten M.S.M."/>
            <person name="Mascher T."/>
            <person name="Medema M.H."/>
            <person name="Devos D.P."/>
            <person name="Kaster A.-K."/>
            <person name="Ovreas L."/>
            <person name="Rohde M."/>
            <person name="Galperin M.Y."/>
            <person name="Jogler C."/>
        </authorList>
    </citation>
    <scope>NUCLEOTIDE SEQUENCE [LARGE SCALE GENOMIC DNA]</scope>
    <source>
        <strain evidence="2 3">Pla22</strain>
    </source>
</reference>
<comment type="caution">
    <text evidence="2">The sequence shown here is derived from an EMBL/GenBank/DDBJ whole genome shotgun (WGS) entry which is preliminary data.</text>
</comment>
<name>A0A5C5WQK2_9BACT</name>
<evidence type="ECO:0000313" key="3">
    <source>
        <dbReference type="Proteomes" id="UP000316598"/>
    </source>
</evidence>
<keyword evidence="1" id="KW-1133">Transmembrane helix</keyword>
<dbReference type="EMBL" id="SJPI01000001">
    <property type="protein sequence ID" value="TWT53174.1"/>
    <property type="molecule type" value="Genomic_DNA"/>
</dbReference>
<protein>
    <submittedName>
        <fullName evidence="2">Uncharacterized protein</fullName>
    </submittedName>
</protein>
<dbReference type="RefSeq" id="WP_242631778.1">
    <property type="nucleotide sequence ID" value="NZ_SJPI01000001.1"/>
</dbReference>
<organism evidence="2 3">
    <name type="scientific">Rubripirellula amarantea</name>
    <dbReference type="NCBI Taxonomy" id="2527999"/>
    <lineage>
        <taxon>Bacteria</taxon>
        <taxon>Pseudomonadati</taxon>
        <taxon>Planctomycetota</taxon>
        <taxon>Planctomycetia</taxon>
        <taxon>Pirellulales</taxon>
        <taxon>Pirellulaceae</taxon>
        <taxon>Rubripirellula</taxon>
    </lineage>
</organism>